<name>A0A7C3VNV4_9CYAN</name>
<dbReference type="InterPro" id="IPR008638">
    <property type="entry name" value="FhaB/CdiA-like_TPS"/>
</dbReference>
<evidence type="ECO:0000256" key="2">
    <source>
        <dbReference type="SAM" id="MobiDB-lite"/>
    </source>
</evidence>
<dbReference type="SUPFAM" id="SSF48452">
    <property type="entry name" value="TPR-like"/>
    <property type="match status" value="2"/>
</dbReference>
<dbReference type="PANTHER" id="PTHR10098">
    <property type="entry name" value="RAPSYN-RELATED"/>
    <property type="match status" value="1"/>
</dbReference>
<protein>
    <submittedName>
        <fullName evidence="4">CHAT domain-containing protein</fullName>
    </submittedName>
</protein>
<dbReference type="PROSITE" id="PS50005">
    <property type="entry name" value="TPR"/>
    <property type="match status" value="4"/>
</dbReference>
<dbReference type="InterPro" id="IPR024983">
    <property type="entry name" value="CHAT_dom"/>
</dbReference>
<dbReference type="Gene3D" id="2.160.20.10">
    <property type="entry name" value="Single-stranded right-handed beta-helix, Pectin lyase-like"/>
    <property type="match status" value="1"/>
</dbReference>
<accession>A0A7C3VNV4</accession>
<dbReference type="NCBIfam" id="TIGR01901">
    <property type="entry name" value="adhes_NPXG"/>
    <property type="match status" value="1"/>
</dbReference>
<gene>
    <name evidence="4" type="ORF">ENR15_24545</name>
</gene>
<evidence type="ECO:0000256" key="1">
    <source>
        <dbReference type="PROSITE-ProRule" id="PRU00339"/>
    </source>
</evidence>
<dbReference type="InterPro" id="IPR019734">
    <property type="entry name" value="TPR_rpt"/>
</dbReference>
<dbReference type="Gene3D" id="1.25.40.10">
    <property type="entry name" value="Tetratricopeptide repeat domain"/>
    <property type="match status" value="2"/>
</dbReference>
<comment type="caution">
    <text evidence="4">The sequence shown here is derived from an EMBL/GenBank/DDBJ whole genome shotgun (WGS) entry which is preliminary data.</text>
</comment>
<reference evidence="4" key="1">
    <citation type="journal article" date="2020" name="mSystems">
        <title>Genome- and Community-Level Interaction Insights into Carbon Utilization and Element Cycling Functions of Hydrothermarchaeota in Hydrothermal Sediment.</title>
        <authorList>
            <person name="Zhou Z."/>
            <person name="Liu Y."/>
            <person name="Xu W."/>
            <person name="Pan J."/>
            <person name="Luo Z.H."/>
            <person name="Li M."/>
        </authorList>
    </citation>
    <scope>NUCLEOTIDE SEQUENCE [LARGE SCALE GENOMIC DNA]</scope>
    <source>
        <strain evidence="4">SpSt-374</strain>
    </source>
</reference>
<dbReference type="InterPro" id="IPR011990">
    <property type="entry name" value="TPR-like_helical_dom_sf"/>
</dbReference>
<organism evidence="4">
    <name type="scientific">Planktothricoides sp. SpSt-374</name>
    <dbReference type="NCBI Taxonomy" id="2282167"/>
    <lineage>
        <taxon>Bacteria</taxon>
        <taxon>Bacillati</taxon>
        <taxon>Cyanobacteriota</taxon>
        <taxon>Cyanophyceae</taxon>
        <taxon>Oscillatoriophycideae</taxon>
        <taxon>Oscillatoriales</taxon>
        <taxon>Oscillatoriaceae</taxon>
        <taxon>Planktothricoides</taxon>
    </lineage>
</organism>
<feature type="compositionally biased region" description="Pro residues" evidence="2">
    <location>
        <begin position="739"/>
        <end position="762"/>
    </location>
</feature>
<feature type="domain" description="Filamentous haemagglutinin FhaB/tRNA nuclease CdiA-like TPS" evidence="3">
    <location>
        <begin position="40"/>
        <end position="154"/>
    </location>
</feature>
<dbReference type="Pfam" id="PF05860">
    <property type="entry name" value="TPS"/>
    <property type="match status" value="1"/>
</dbReference>
<keyword evidence="1" id="KW-0802">TPR repeat</keyword>
<dbReference type="Pfam" id="PF12770">
    <property type="entry name" value="CHAT"/>
    <property type="match status" value="1"/>
</dbReference>
<sequence length="1639" mass="172209">MSTLLLRLLIHHMNKIGLLLLAVLPLPLAALVGTAQTIVPEANSTNTQVTPNGNQINITGGQLSGDGANLFHSFIKFNLDAGQIANFNSNPTIQNIFGRISSGEASLINGLIQVTGGNSNLFLMNPAGILFGPNARLDVPGAFTATTATAIGFNSGWFNAVGDNNWATLVGTPTAWDFSIAQPGAIVNLGELAVSPGNDLTLLGGTVLSTGSLTAPGGNLTVVAVPGSNTLRISQPGHILTLEISAVPNHTFFNPATLPQLLTGGGGNATTVKILDDGTVQLTGSGIRVDAGDVTINSNNLSNGSMVTETLEQQQSASLLPESTYNHVTLAADQNLNIVNTKIEATGDIQLQAGETLQVRDGLISADGTLKLTGIDIQMSAPQSFLNYFRGGENLEINANIISATGSVGFDTGGNFTASRDFRSSSSTGITAAGNITLGNYTGQNLEAIAGGRITTGNITLPLVPESDGGGISYANLNAGQDVETGNIAGVGSGVNIRTQGSINAGDIAIDGIDGSSVVLNSKNDITARNIRISTNATTNTGIIVSSEEGNVDTSAGNIEIISPTGPTGGTSVYAGEGNVATGGVRAGSVTVYAGGNSLTTGGDIAAKKDVQIISQGSINTRNSAVTSQGGNITIYGDRDVTTSNVSSNGGNIAITSSRGVIDTRAGAVDGGGGNININAAVNFRGGRVSSNGGNVSIIYSARDLNRSSGGTGTAVADRPPVLMPPLNPFVLFPSDETLPPPPEPGPTLTPNPIPEPVPPPISGSVIPEPAPVVQPPVAQPPVTQPPVTPPVVAEPTPVVSVPDRPQPVDGPPIVAPVPVVTDSGNGGVRGPTSQPPTDPTPTELKPNADVESNFVAKNTTTSNFSASRRASSVQVPACWDSVRIGGVLREYQKAATCYEQSLVAARQQQNPVFEEQTLSNLGVTYFQLGEYAKALTAHEQQLAIAISRQDPTAKGQALVGLGTVFVALGNYEKAIEYYEESLQLIDGKNIPEWQGTALRNLGIAYISLKEYEKAISYQDESLKLALQYQDKRGEAQALGNLGIAYFSLGEYGKAIEYHQKHLQVMRQIKDGRGEGQALGNLGIAYHALEDYPKAIAYHQQHLAIAQKMGDQLALAHAYNNLGEALYKNRDLVEATKNFRSGIEILDSIRAGLGDDDLNKVSLFDTQTFIYKNLQEVLIAQNEIEAALEAAEQGRARAFAELLLKNQAGGGCPTQAVDCIPEQRTGTKPQFNTPTPKIAEIKQIAKSHNSTLVTYTIIKEPFNIQGRRRVWESEMYIWVVKPTGEIAFRRADLKPLWRQKDGAVKFAVEMARCFEAFCRVRAERENPPLGSSNPLSDAGSTKDVNANLYKILIAPIADLLPPNPEERVTFIPLEELFLVPFAALQDEQGKYLIEKHTILTAPSMQVLSLTAQRAQNLQQKWQNTPSSPVLVVGNPTMPQVQFEFGNAPVQLTPLPAAEVEAKEIAGILGQSGDEFAVQLLTGGAATKAIVVQEMPKARFVHLATHGLLDDFQGQGLPGAVALAPSGGDDGLLSAGEIANLNLNAELVVLSACDTGRGRITGDGVIGLSRSLLGGGAAAVVVSLWAVPDAPTAELMTLFYRQLLLKSDKAVALRQAMLQMMAQHPDPRDWAAFTLMGEAD</sequence>
<feature type="region of interest" description="Disordered" evidence="2">
    <location>
        <begin position="821"/>
        <end position="848"/>
    </location>
</feature>
<feature type="repeat" description="TPR" evidence="1">
    <location>
        <begin position="996"/>
        <end position="1029"/>
    </location>
</feature>
<feature type="repeat" description="TPR" evidence="1">
    <location>
        <begin position="916"/>
        <end position="949"/>
    </location>
</feature>
<evidence type="ECO:0000313" key="4">
    <source>
        <dbReference type="EMBL" id="HGG03717.1"/>
    </source>
</evidence>
<proteinExistence type="predicted"/>
<dbReference type="SMART" id="SM00028">
    <property type="entry name" value="TPR"/>
    <property type="match status" value="6"/>
</dbReference>
<feature type="repeat" description="TPR" evidence="1">
    <location>
        <begin position="1036"/>
        <end position="1069"/>
    </location>
</feature>
<dbReference type="InterPro" id="IPR012334">
    <property type="entry name" value="Pectin_lyas_fold"/>
</dbReference>
<dbReference type="Pfam" id="PF13424">
    <property type="entry name" value="TPR_12"/>
    <property type="match status" value="3"/>
</dbReference>
<feature type="repeat" description="TPR" evidence="1">
    <location>
        <begin position="956"/>
        <end position="989"/>
    </location>
</feature>
<dbReference type="PROSITE" id="PS50293">
    <property type="entry name" value="TPR_REGION"/>
    <property type="match status" value="1"/>
</dbReference>
<dbReference type="InterPro" id="IPR011050">
    <property type="entry name" value="Pectin_lyase_fold/virulence"/>
</dbReference>
<dbReference type="EMBL" id="DSPX01000254">
    <property type="protein sequence ID" value="HGG03717.1"/>
    <property type="molecule type" value="Genomic_DNA"/>
</dbReference>
<dbReference type="PANTHER" id="PTHR10098:SF108">
    <property type="entry name" value="TETRATRICOPEPTIDE REPEAT PROTEIN 28"/>
    <property type="match status" value="1"/>
</dbReference>
<dbReference type="SUPFAM" id="SSF51126">
    <property type="entry name" value="Pectin lyase-like"/>
    <property type="match status" value="1"/>
</dbReference>
<evidence type="ECO:0000259" key="3">
    <source>
        <dbReference type="SMART" id="SM00912"/>
    </source>
</evidence>
<dbReference type="SMART" id="SM00912">
    <property type="entry name" value="Haemagg_act"/>
    <property type="match status" value="1"/>
</dbReference>
<feature type="region of interest" description="Disordered" evidence="2">
    <location>
        <begin position="735"/>
        <end position="762"/>
    </location>
</feature>